<comment type="subcellular location">
    <subcellularLocation>
        <location evidence="1">Membrane</location>
        <topology evidence="1">Multi-pass membrane protein</topology>
    </subcellularLocation>
</comment>
<proteinExistence type="predicted"/>
<feature type="transmembrane region" description="Helical" evidence="5">
    <location>
        <begin position="427"/>
        <end position="444"/>
    </location>
</feature>
<feature type="transmembrane region" description="Helical" evidence="5">
    <location>
        <begin position="307"/>
        <end position="327"/>
    </location>
</feature>
<feature type="transmembrane region" description="Helical" evidence="5">
    <location>
        <begin position="178"/>
        <end position="198"/>
    </location>
</feature>
<evidence type="ECO:0000256" key="1">
    <source>
        <dbReference type="ARBA" id="ARBA00004141"/>
    </source>
</evidence>
<feature type="transmembrane region" description="Helical" evidence="5">
    <location>
        <begin position="109"/>
        <end position="132"/>
    </location>
</feature>
<dbReference type="PANTHER" id="PTHR11814">
    <property type="entry name" value="SULFATE TRANSPORTER"/>
    <property type="match status" value="1"/>
</dbReference>
<evidence type="ECO:0000256" key="5">
    <source>
        <dbReference type="SAM" id="Phobius"/>
    </source>
</evidence>
<feature type="domain" description="SLC26A/SulP transporter" evidence="6">
    <location>
        <begin position="269"/>
        <end position="390"/>
    </location>
</feature>
<feature type="transmembrane region" description="Helical" evidence="5">
    <location>
        <begin position="210"/>
        <end position="231"/>
    </location>
</feature>
<dbReference type="Pfam" id="PF00916">
    <property type="entry name" value="Sulfate_transp"/>
    <property type="match status" value="1"/>
</dbReference>
<feature type="transmembrane region" description="Helical" evidence="5">
    <location>
        <begin position="20"/>
        <end position="41"/>
    </location>
</feature>
<keyword evidence="2 5" id="KW-0812">Transmembrane</keyword>
<feature type="transmembrane region" description="Helical" evidence="5">
    <location>
        <begin position="144"/>
        <end position="166"/>
    </location>
</feature>
<evidence type="ECO:0000256" key="4">
    <source>
        <dbReference type="ARBA" id="ARBA00023136"/>
    </source>
</evidence>
<evidence type="ECO:0000256" key="3">
    <source>
        <dbReference type="ARBA" id="ARBA00022989"/>
    </source>
</evidence>
<protein>
    <submittedName>
        <fullName evidence="7">SulP family inorganic anion transporter</fullName>
    </submittedName>
</protein>
<feature type="transmembrane region" description="Helical" evidence="5">
    <location>
        <begin position="404"/>
        <end position="421"/>
    </location>
</feature>
<name>A0ABT5MDB6_9BURK</name>
<evidence type="ECO:0000313" key="8">
    <source>
        <dbReference type="Proteomes" id="UP001528672"/>
    </source>
</evidence>
<dbReference type="EMBL" id="JAQSIO010000002">
    <property type="protein sequence ID" value="MDD0814569.1"/>
    <property type="molecule type" value="Genomic_DNA"/>
</dbReference>
<feature type="transmembrane region" description="Helical" evidence="5">
    <location>
        <begin position="371"/>
        <end position="392"/>
    </location>
</feature>
<sequence length="547" mass="58162">MKGLASTRPRLPTATLGPDVLMGAISAVVFFNEYLSMASSATPAKLAAGVPNWVSLTSLRCVAAVMVAVFIAQLLSQVPKHLAGPRATPMLVYGWLLSVGWNYTSVHTLGLQGVVLLGACLVLMAGLVQLLVAALRWGSRVSSLLAQLVVGGTLFAGGVSMISSEIQKLASCATEGNWRGLGVAALVVGCSLGFKYWTEKGPPQRKRWSPASMLVGLAVGWLAYALCLRFMPHPGLCRTLGSVTLEQAGLVQWPPAGHLLGLLQEPAWLLTVVLGGAGLGIVCMADTLGALNSFKAQETPINMDRELGVSGLATLLCGALCLPPVAISFSRSQMLQVQNKLGRRAPLFHGLTLAVILAFALPGVAELPRAVLAGCVVLVALDMLTGVLTDLLRWTLQTQRPQPVLGRALLLLLLVVCVGLLLHNSVYGLLAGAVLSWIGLGLHRQPRHWRLSWREGELHLRLTGAWGFQATPALLAGISQAVQSVRADLPVRGWRVHLDQVSHLDFQAAHQLHAALKRWNPQQHPVTVSSTATPESVTALLGERLQA</sequence>
<evidence type="ECO:0000259" key="6">
    <source>
        <dbReference type="Pfam" id="PF00916"/>
    </source>
</evidence>
<accession>A0ABT5MDB6</accession>
<gene>
    <name evidence="7" type="ORF">PSQ39_08005</name>
</gene>
<dbReference type="Proteomes" id="UP001528672">
    <property type="component" value="Unassembled WGS sequence"/>
</dbReference>
<keyword evidence="8" id="KW-1185">Reference proteome</keyword>
<comment type="caution">
    <text evidence="7">The sequence shown here is derived from an EMBL/GenBank/DDBJ whole genome shotgun (WGS) entry which is preliminary data.</text>
</comment>
<organism evidence="7 8">
    <name type="scientific">Curvibacter microcysteis</name>
    <dbReference type="NCBI Taxonomy" id="3026419"/>
    <lineage>
        <taxon>Bacteria</taxon>
        <taxon>Pseudomonadati</taxon>
        <taxon>Pseudomonadota</taxon>
        <taxon>Betaproteobacteria</taxon>
        <taxon>Burkholderiales</taxon>
        <taxon>Comamonadaceae</taxon>
        <taxon>Curvibacter</taxon>
    </lineage>
</organism>
<evidence type="ECO:0000256" key="2">
    <source>
        <dbReference type="ARBA" id="ARBA00022692"/>
    </source>
</evidence>
<evidence type="ECO:0000313" key="7">
    <source>
        <dbReference type="EMBL" id="MDD0814569.1"/>
    </source>
</evidence>
<feature type="transmembrane region" description="Helical" evidence="5">
    <location>
        <begin position="347"/>
        <end position="365"/>
    </location>
</feature>
<keyword evidence="4 5" id="KW-0472">Membrane</keyword>
<dbReference type="InterPro" id="IPR011547">
    <property type="entry name" value="SLC26A/SulP_dom"/>
</dbReference>
<feature type="transmembrane region" description="Helical" evidence="5">
    <location>
        <begin position="53"/>
        <end position="75"/>
    </location>
</feature>
<dbReference type="InterPro" id="IPR001902">
    <property type="entry name" value="SLC26A/SulP_fam"/>
</dbReference>
<dbReference type="RefSeq" id="WP_273926203.1">
    <property type="nucleotide sequence ID" value="NZ_JAQSIO010000002.1"/>
</dbReference>
<feature type="transmembrane region" description="Helical" evidence="5">
    <location>
        <begin position="87"/>
        <end position="103"/>
    </location>
</feature>
<reference evidence="7 8" key="1">
    <citation type="submission" date="2023-02" db="EMBL/GenBank/DDBJ databases">
        <title>Bacterial whole genome sequence for Curvibacter sp. HBC28.</title>
        <authorList>
            <person name="Le V."/>
            <person name="Ko S.-R."/>
            <person name="Ahn C.-Y."/>
            <person name="Oh H.-M."/>
        </authorList>
    </citation>
    <scope>NUCLEOTIDE SEQUENCE [LARGE SCALE GENOMIC DNA]</scope>
    <source>
        <strain evidence="7 8">HBC28</strain>
    </source>
</reference>
<keyword evidence="3 5" id="KW-1133">Transmembrane helix</keyword>